<gene>
    <name evidence="6" type="primary">chbR</name>
    <name evidence="6" type="ORF">NIT7321_00987</name>
</gene>
<evidence type="ECO:0000256" key="1">
    <source>
        <dbReference type="ARBA" id="ARBA00023015"/>
    </source>
</evidence>
<name>A0A0H5CZ97_9RHOB</name>
<keyword evidence="7" id="KW-1185">Reference proteome</keyword>
<dbReference type="PANTHER" id="PTHR43280:SF32">
    <property type="entry name" value="TRANSCRIPTIONAL REGULATORY PROTEIN"/>
    <property type="match status" value="1"/>
</dbReference>
<dbReference type="Gene3D" id="2.60.120.10">
    <property type="entry name" value="Jelly Rolls"/>
    <property type="match status" value="1"/>
</dbReference>
<evidence type="ECO:0000313" key="7">
    <source>
        <dbReference type="Proteomes" id="UP000043764"/>
    </source>
</evidence>
<dbReference type="RefSeq" id="WP_050672773.1">
    <property type="nucleotide sequence ID" value="NZ_CVRL01000013.1"/>
</dbReference>
<feature type="domain" description="HTH araC/xylS-type" evidence="5">
    <location>
        <begin position="183"/>
        <end position="281"/>
    </location>
</feature>
<dbReference type="InterPro" id="IPR003313">
    <property type="entry name" value="AraC-bd"/>
</dbReference>
<dbReference type="STRING" id="481446.NIT7645_02341"/>
<keyword evidence="2" id="KW-0238">DNA-binding</keyword>
<protein>
    <submittedName>
        <fullName evidence="6">Chb operon repressor</fullName>
    </submittedName>
</protein>
<dbReference type="SUPFAM" id="SSF51215">
    <property type="entry name" value="Regulatory protein AraC"/>
    <property type="match status" value="1"/>
</dbReference>
<dbReference type="InterPro" id="IPR037923">
    <property type="entry name" value="HTH-like"/>
</dbReference>
<reference evidence="7" key="1">
    <citation type="submission" date="2015-05" db="EMBL/GenBank/DDBJ databases">
        <authorList>
            <person name="Rodrigo-Torres Lidia"/>
            <person name="Arahal R.David."/>
        </authorList>
    </citation>
    <scope>NUCLEOTIDE SEQUENCE [LARGE SCALE GENOMIC DNA]</scope>
    <source>
        <strain evidence="7">CECT 7321</strain>
    </source>
</reference>
<dbReference type="InterPro" id="IPR009057">
    <property type="entry name" value="Homeodomain-like_sf"/>
</dbReference>
<dbReference type="InterPro" id="IPR047264">
    <property type="entry name" value="Cupin_HpaA-like_N"/>
</dbReference>
<keyword evidence="1" id="KW-0805">Transcription regulation</keyword>
<dbReference type="PANTHER" id="PTHR43280">
    <property type="entry name" value="ARAC-FAMILY TRANSCRIPTIONAL REGULATOR"/>
    <property type="match status" value="1"/>
</dbReference>
<keyword evidence="3" id="KW-0010">Activator</keyword>
<dbReference type="SMART" id="SM00342">
    <property type="entry name" value="HTH_ARAC"/>
    <property type="match status" value="1"/>
</dbReference>
<dbReference type="SUPFAM" id="SSF46689">
    <property type="entry name" value="Homeodomain-like"/>
    <property type="match status" value="1"/>
</dbReference>
<dbReference type="InterPro" id="IPR014710">
    <property type="entry name" value="RmlC-like_jellyroll"/>
</dbReference>
<dbReference type="InterPro" id="IPR020449">
    <property type="entry name" value="Tscrpt_reg_AraC-type_HTH"/>
</dbReference>
<dbReference type="PRINTS" id="PR00032">
    <property type="entry name" value="HTHARAC"/>
</dbReference>
<accession>A0A0H5CZ97</accession>
<evidence type="ECO:0000256" key="2">
    <source>
        <dbReference type="ARBA" id="ARBA00023125"/>
    </source>
</evidence>
<sequence length="286" mass="31572">MSAAAHIDTFSLFGETGELSDLLHIETIEARSALHDWSLTPHRHDRLHQILILTEGGGTANIDGTNHPLAPPCLLNLPRGVVHGFQFESDTNGWVLTVTSDLLDHCLRHNDQLRTALEMPGIAPLQPGLQQMIECIAHEHDQHAPFRAPVLTGLVGACAGMVVRAISAQQHKGSGPRGHRLFFRFQELVEQAFRCRKGVAEYAAELAVSPTHLNRVCHQETGKSASHLINERMLREARRLLIYTTLSAAEVAYELGFSDPAHFSRVFAKATGQPPRRFRQKMTAGG</sequence>
<dbReference type="GO" id="GO:0003700">
    <property type="term" value="F:DNA-binding transcription factor activity"/>
    <property type="evidence" value="ECO:0007669"/>
    <property type="project" value="InterPro"/>
</dbReference>
<dbReference type="InterPro" id="IPR018060">
    <property type="entry name" value="HTH_AraC"/>
</dbReference>
<dbReference type="EMBL" id="CVRL01000013">
    <property type="protein sequence ID" value="CRL10144.1"/>
    <property type="molecule type" value="Genomic_DNA"/>
</dbReference>
<evidence type="ECO:0000259" key="5">
    <source>
        <dbReference type="PROSITE" id="PS01124"/>
    </source>
</evidence>
<dbReference type="Pfam" id="PF12833">
    <property type="entry name" value="HTH_18"/>
    <property type="match status" value="1"/>
</dbReference>
<dbReference type="GO" id="GO:0043565">
    <property type="term" value="F:sequence-specific DNA binding"/>
    <property type="evidence" value="ECO:0007669"/>
    <property type="project" value="InterPro"/>
</dbReference>
<dbReference type="PROSITE" id="PS01124">
    <property type="entry name" value="HTH_ARAC_FAMILY_2"/>
    <property type="match status" value="1"/>
</dbReference>
<dbReference type="AlphaFoldDB" id="A0A0H5CZ97"/>
<keyword evidence="4" id="KW-0804">Transcription</keyword>
<dbReference type="Pfam" id="PF02311">
    <property type="entry name" value="AraC_binding"/>
    <property type="match status" value="1"/>
</dbReference>
<dbReference type="Gene3D" id="1.10.10.60">
    <property type="entry name" value="Homeodomain-like"/>
    <property type="match status" value="1"/>
</dbReference>
<evidence type="ECO:0000256" key="3">
    <source>
        <dbReference type="ARBA" id="ARBA00023159"/>
    </source>
</evidence>
<evidence type="ECO:0000256" key="4">
    <source>
        <dbReference type="ARBA" id="ARBA00023163"/>
    </source>
</evidence>
<organism evidence="6 7">
    <name type="scientific">Phaeobacter italicus</name>
    <dbReference type="NCBI Taxonomy" id="481446"/>
    <lineage>
        <taxon>Bacteria</taxon>
        <taxon>Pseudomonadati</taxon>
        <taxon>Pseudomonadota</taxon>
        <taxon>Alphaproteobacteria</taxon>
        <taxon>Rhodobacterales</taxon>
        <taxon>Roseobacteraceae</taxon>
        <taxon>Phaeobacter</taxon>
    </lineage>
</organism>
<evidence type="ECO:0000313" key="6">
    <source>
        <dbReference type="EMBL" id="CRL10144.1"/>
    </source>
</evidence>
<proteinExistence type="predicted"/>
<dbReference type="Proteomes" id="UP000043764">
    <property type="component" value="Unassembled WGS sequence"/>
</dbReference>
<dbReference type="CDD" id="cd06999">
    <property type="entry name" value="cupin_HpaA-like_N"/>
    <property type="match status" value="1"/>
</dbReference>